<dbReference type="InterPro" id="IPR003439">
    <property type="entry name" value="ABC_transporter-like_ATP-bd"/>
</dbReference>
<dbReference type="Gene3D" id="3.40.50.300">
    <property type="entry name" value="P-loop containing nucleotide triphosphate hydrolases"/>
    <property type="match status" value="1"/>
</dbReference>
<dbReference type="SMART" id="SM00382">
    <property type="entry name" value="AAA"/>
    <property type="match status" value="1"/>
</dbReference>
<evidence type="ECO:0000256" key="2">
    <source>
        <dbReference type="ARBA" id="ARBA00022475"/>
    </source>
</evidence>
<evidence type="ECO:0000313" key="8">
    <source>
        <dbReference type="Proteomes" id="UP000240638"/>
    </source>
</evidence>
<gene>
    <name evidence="7" type="ORF">C9I57_06020</name>
</gene>
<evidence type="ECO:0000259" key="6">
    <source>
        <dbReference type="PROSITE" id="PS50893"/>
    </source>
</evidence>
<keyword evidence="3" id="KW-0997">Cell inner membrane</keyword>
<evidence type="ECO:0000256" key="4">
    <source>
        <dbReference type="ARBA" id="ARBA00022741"/>
    </source>
</evidence>
<dbReference type="InterPro" id="IPR027417">
    <property type="entry name" value="P-loop_NTPase"/>
</dbReference>
<feature type="domain" description="ABC transporter" evidence="6">
    <location>
        <begin position="7"/>
        <end position="261"/>
    </location>
</feature>
<dbReference type="GO" id="GO:0005524">
    <property type="term" value="F:ATP binding"/>
    <property type="evidence" value="ECO:0007669"/>
    <property type="project" value="UniProtKB-KW"/>
</dbReference>
<keyword evidence="1" id="KW-0813">Transport</keyword>
<evidence type="ECO:0000256" key="5">
    <source>
        <dbReference type="ARBA" id="ARBA00022840"/>
    </source>
</evidence>
<name>A0A2T3Y067_9BURK</name>
<accession>A0A2T3Y067</accession>
<keyword evidence="5 7" id="KW-0067">ATP-binding</keyword>
<dbReference type="AlphaFoldDB" id="A0A2T3Y067"/>
<dbReference type="RefSeq" id="WP_107149694.1">
    <property type="nucleotide sequence ID" value="NZ_PYUC01000002.1"/>
</dbReference>
<dbReference type="EMBL" id="PYUC01000002">
    <property type="protein sequence ID" value="PTB22138.1"/>
    <property type="molecule type" value="Genomic_DNA"/>
</dbReference>
<dbReference type="PANTHER" id="PTHR45772:SF9">
    <property type="entry name" value="CONSERVED COMPONENT OF ABC TRANSPORTER FOR NATURAL AMINO ACIDS"/>
    <property type="match status" value="1"/>
</dbReference>
<keyword evidence="2" id="KW-1003">Cell membrane</keyword>
<protein>
    <submittedName>
        <fullName evidence="7">ABC transporter ATP-binding protein</fullName>
    </submittedName>
</protein>
<dbReference type="GO" id="GO:0005886">
    <property type="term" value="C:plasma membrane"/>
    <property type="evidence" value="ECO:0007669"/>
    <property type="project" value="TreeGrafter"/>
</dbReference>
<dbReference type="CDD" id="cd03219">
    <property type="entry name" value="ABC_Mj1267_LivG_branched"/>
    <property type="match status" value="1"/>
</dbReference>
<evidence type="ECO:0000256" key="1">
    <source>
        <dbReference type="ARBA" id="ARBA00022448"/>
    </source>
</evidence>
<reference evidence="7 8" key="1">
    <citation type="submission" date="2018-03" db="EMBL/GenBank/DDBJ databases">
        <title>Whole genome analyses suggest that Burkholderia sensu lato contains two further novel genera in the rhizoxinica-symbiotica group Mycetohabitans gen. nov., and Trinickia gen. nov.: implications for the evolution of diazotrophy and nodulation in the Burkholderiaceae.</title>
        <authorList>
            <person name="Estrada De Los Santos P."/>
            <person name="Palmer M."/>
            <person name="Chavez-Ramirez B."/>
            <person name="Steenkamp E.T."/>
            <person name="Hirsch A.M."/>
            <person name="Manyaka P."/>
            <person name="Maluk M."/>
            <person name="Lafos M."/>
            <person name="Crook M."/>
            <person name="Gross E."/>
            <person name="Simon M.F."/>
            <person name="Bueno Dos Reis Junior F."/>
            <person name="Poole P.S."/>
            <person name="Venter S.N."/>
            <person name="James E.K."/>
        </authorList>
    </citation>
    <scope>NUCLEOTIDE SEQUENCE [LARGE SCALE GENOMIC DNA]</scope>
    <source>
        <strain evidence="7 8">JPY-366</strain>
    </source>
</reference>
<dbReference type="SUPFAM" id="SSF52540">
    <property type="entry name" value="P-loop containing nucleoside triphosphate hydrolases"/>
    <property type="match status" value="1"/>
</dbReference>
<comment type="caution">
    <text evidence="7">The sequence shown here is derived from an EMBL/GenBank/DDBJ whole genome shotgun (WGS) entry which is preliminary data.</text>
</comment>
<evidence type="ECO:0000313" key="7">
    <source>
        <dbReference type="EMBL" id="PTB22138.1"/>
    </source>
</evidence>
<keyword evidence="4" id="KW-0547">Nucleotide-binding</keyword>
<dbReference type="PANTHER" id="PTHR45772">
    <property type="entry name" value="CONSERVED COMPONENT OF ABC TRANSPORTER FOR NATURAL AMINO ACIDS-RELATED"/>
    <property type="match status" value="1"/>
</dbReference>
<dbReference type="Proteomes" id="UP000240638">
    <property type="component" value="Unassembled WGS sequence"/>
</dbReference>
<organism evidence="7 8">
    <name type="scientific">Trinickia symbiotica</name>
    <dbReference type="NCBI Taxonomy" id="863227"/>
    <lineage>
        <taxon>Bacteria</taxon>
        <taxon>Pseudomonadati</taxon>
        <taxon>Pseudomonadota</taxon>
        <taxon>Betaproteobacteria</taxon>
        <taxon>Burkholderiales</taxon>
        <taxon>Burkholderiaceae</taxon>
        <taxon>Trinickia</taxon>
    </lineage>
</organism>
<dbReference type="Pfam" id="PF12399">
    <property type="entry name" value="BCA_ABC_TP_C"/>
    <property type="match status" value="1"/>
</dbReference>
<proteinExistence type="predicted"/>
<evidence type="ECO:0000256" key="3">
    <source>
        <dbReference type="ARBA" id="ARBA00022519"/>
    </source>
</evidence>
<dbReference type="InterPro" id="IPR051120">
    <property type="entry name" value="ABC_AA/LPS_Transport"/>
</dbReference>
<dbReference type="InterPro" id="IPR003593">
    <property type="entry name" value="AAA+_ATPase"/>
</dbReference>
<dbReference type="Pfam" id="PF00005">
    <property type="entry name" value="ABC_tran"/>
    <property type="match status" value="1"/>
</dbReference>
<sequence>MTTAEALRLDGITCRFGATRVLCGVDLSVAVGERRALIGPNGAGKSTLFNVMGGTLRPDSGRVVIAGDDATDKSPDALARMGLGRSFQTTRIFARLTVLDNLRCAALCGRSGQRGRLPGPGGLGRLFALLRSWSRSPDIEERAQHTLEALELKHLAFALAGTLNYGTQRRLDLGIALASGAHTLLLDEPIAGMNREEAAHAVALLREVSADKTLVLIEHDLDAVFALADRVSVLVAGRVIATGTPAQIRADEAVRAAYLGATPMRDRR</sequence>
<dbReference type="PROSITE" id="PS50893">
    <property type="entry name" value="ABC_TRANSPORTER_2"/>
    <property type="match status" value="1"/>
</dbReference>
<keyword evidence="3" id="KW-0472">Membrane</keyword>
<dbReference type="GO" id="GO:0016887">
    <property type="term" value="F:ATP hydrolysis activity"/>
    <property type="evidence" value="ECO:0007669"/>
    <property type="project" value="InterPro"/>
</dbReference>
<dbReference type="InterPro" id="IPR032823">
    <property type="entry name" value="BCA_ABC_TP_C"/>
</dbReference>